<dbReference type="Gene3D" id="1.10.10.10">
    <property type="entry name" value="Winged helix-like DNA-binding domain superfamily/Winged helix DNA-binding domain"/>
    <property type="match status" value="1"/>
</dbReference>
<organism evidence="2 3">
    <name type="scientific">Desulfurococcus amylolyticus DSM 16532</name>
    <dbReference type="NCBI Taxonomy" id="768672"/>
    <lineage>
        <taxon>Archaea</taxon>
        <taxon>Thermoproteota</taxon>
        <taxon>Thermoprotei</taxon>
        <taxon>Desulfurococcales</taxon>
        <taxon>Desulfurococcaceae</taxon>
        <taxon>Desulfurococcus</taxon>
    </lineage>
</organism>
<reference evidence="2 3" key="1">
    <citation type="journal article" date="2012" name="J. Bacteriol.">
        <title>Complete Genome Sequence of Desulfurococcus fermentans, a Hyperthermophilic Cellulolytic Crenarchaeon Isolated from a Freshwater Hot Spring in Kamchatka, Russia.</title>
        <authorList>
            <person name="Susanti D."/>
            <person name="Johnson E.F."/>
            <person name="Rodriguez J.R."/>
            <person name="Anderson I."/>
            <person name="Perevalova A.A."/>
            <person name="Kyrpides N."/>
            <person name="Lucas S."/>
            <person name="Han J."/>
            <person name="Lapidus A."/>
            <person name="Cheng J.F."/>
            <person name="Goodwin L."/>
            <person name="Pitluck S."/>
            <person name="Mavrommatis K."/>
            <person name="Peters L."/>
            <person name="Land M.L."/>
            <person name="Hauser L."/>
            <person name="Gopalan V."/>
            <person name="Chan P.P."/>
            <person name="Lowe T.M."/>
            <person name="Atomi H."/>
            <person name="Bonch-Osmolovskaya E.A."/>
            <person name="Woyke T."/>
            <person name="Mukhopadhyay B."/>
        </authorList>
    </citation>
    <scope>NUCLEOTIDE SEQUENCE [LARGE SCALE GENOMIC DNA]</scope>
    <source>
        <strain evidence="2 3">DSM 16532</strain>
    </source>
</reference>
<accession>I3XSI4</accession>
<dbReference type="RefSeq" id="WP_014767804.1">
    <property type="nucleotide sequence ID" value="NC_018001.1"/>
</dbReference>
<dbReference type="Gene3D" id="3.40.50.300">
    <property type="entry name" value="P-loop containing nucleotide triphosphate hydrolases"/>
    <property type="match status" value="1"/>
</dbReference>
<dbReference type="AlphaFoldDB" id="I3XSI4"/>
<protein>
    <submittedName>
        <fullName evidence="2">ATPase</fullName>
    </submittedName>
</protein>
<dbReference type="SUPFAM" id="SSF46785">
    <property type="entry name" value="Winged helix' DNA-binding domain"/>
    <property type="match status" value="1"/>
</dbReference>
<evidence type="ECO:0000313" key="3">
    <source>
        <dbReference type="Proteomes" id="UP000006175"/>
    </source>
</evidence>
<dbReference type="InterPro" id="IPR036388">
    <property type="entry name" value="WH-like_DNA-bd_sf"/>
</dbReference>
<feature type="domain" description="ATPase" evidence="1">
    <location>
        <begin position="15"/>
        <end position="240"/>
    </location>
</feature>
<dbReference type="InterPro" id="IPR036390">
    <property type="entry name" value="WH_DNA-bd_sf"/>
</dbReference>
<proteinExistence type="predicted"/>
<dbReference type="Gene3D" id="1.10.8.60">
    <property type="match status" value="1"/>
</dbReference>
<sequence length="345" mass="39591">MLFDPRPKTRREDLFGRDKELDLLHNNVDSPIIVVTGIRRIGKTSVLNVFLNEVSIPSVVLDLRELKTNFGFRDLYNVIAKGFSSRLDKFIDLLKSISAVKIVGAEVEFRWRGRNAINLSTLFDYMNRRRIIIAFDEAQRLRGPRSQEILNAIAHAYDYDKNITFIFTGSEAGLLYSFLGLENPQSPLYGRYMYMLTLERFPRDLSIEFLKKGFREAGVNISIDVVESAVDAFDGIPGWLTFFGNEYVRGLRDLDKTKRMAIEVALEELRNIARERGKRYALALKGMAEGADSWGKLKRYIEEKEGGVVSTSILYNIVKNLEDLSIIKDYRFLDPVYREAAKMLA</sequence>
<dbReference type="EMBL" id="CP003321">
    <property type="protein sequence ID" value="AFL66908.1"/>
    <property type="molecule type" value="Genomic_DNA"/>
</dbReference>
<name>I3XSI4_DESAM</name>
<dbReference type="GO" id="GO:0005524">
    <property type="term" value="F:ATP binding"/>
    <property type="evidence" value="ECO:0007669"/>
    <property type="project" value="InterPro"/>
</dbReference>
<dbReference type="PANTHER" id="PTHR34301">
    <property type="entry name" value="DNA-BINDING PROTEIN-RELATED"/>
    <property type="match status" value="1"/>
</dbReference>
<dbReference type="Proteomes" id="UP000006175">
    <property type="component" value="Chromosome"/>
</dbReference>
<evidence type="ECO:0000259" key="1">
    <source>
        <dbReference type="Pfam" id="PF01637"/>
    </source>
</evidence>
<dbReference type="OrthoDB" id="132045at2157"/>
<dbReference type="GeneID" id="13061406"/>
<keyword evidence="3" id="KW-1185">Reference proteome</keyword>
<dbReference type="InterPro" id="IPR011579">
    <property type="entry name" value="ATPase_dom"/>
</dbReference>
<dbReference type="PANTHER" id="PTHR34301:SF8">
    <property type="entry name" value="ATPASE DOMAIN-CONTAINING PROTEIN"/>
    <property type="match status" value="1"/>
</dbReference>
<dbReference type="InterPro" id="IPR027417">
    <property type="entry name" value="P-loop_NTPase"/>
</dbReference>
<dbReference type="eggNOG" id="arCOG03169">
    <property type="taxonomic scope" value="Archaea"/>
</dbReference>
<dbReference type="HOGENOM" id="CLU_061108_0_0_2"/>
<dbReference type="Pfam" id="PF01637">
    <property type="entry name" value="ATPase_2"/>
    <property type="match status" value="1"/>
</dbReference>
<gene>
    <name evidence="2" type="ORF">Desfe_1028</name>
</gene>
<dbReference type="SUPFAM" id="SSF52540">
    <property type="entry name" value="P-loop containing nucleoside triphosphate hydrolases"/>
    <property type="match status" value="1"/>
</dbReference>
<evidence type="ECO:0000313" key="2">
    <source>
        <dbReference type="EMBL" id="AFL66908.1"/>
    </source>
</evidence>
<dbReference type="KEGG" id="dfd:Desfe_1028"/>